<dbReference type="Gene3D" id="1.20.120.1080">
    <property type="match status" value="1"/>
</dbReference>
<dbReference type="SMART" id="SM00847">
    <property type="entry name" value="HA2"/>
    <property type="match status" value="1"/>
</dbReference>
<dbReference type="GO" id="GO:0005681">
    <property type="term" value="C:spliceosomal complex"/>
    <property type="evidence" value="ECO:0007669"/>
    <property type="project" value="UniProtKB-ARBA"/>
</dbReference>
<dbReference type="PROSITE" id="PS51192">
    <property type="entry name" value="HELICASE_ATP_BIND_1"/>
    <property type="match status" value="1"/>
</dbReference>
<keyword evidence="16" id="KW-1185">Reference proteome</keyword>
<dbReference type="InterPro" id="IPR027417">
    <property type="entry name" value="P-loop_NTPase"/>
</dbReference>
<keyword evidence="4" id="KW-0547">Nucleotide-binding</keyword>
<comment type="subcellular location">
    <subcellularLocation>
        <location evidence="1">Nucleus</location>
    </subcellularLocation>
</comment>
<dbReference type="SMART" id="SM00382">
    <property type="entry name" value="AAA"/>
    <property type="match status" value="1"/>
</dbReference>
<evidence type="ECO:0000256" key="12">
    <source>
        <dbReference type="ARBA" id="ARBA00070009"/>
    </source>
</evidence>
<dbReference type="InterPro" id="IPR048333">
    <property type="entry name" value="HA2_WH"/>
</dbReference>
<dbReference type="FunFam" id="3.40.50.300:FF:000615">
    <property type="entry name" value="pre-mRNA-splicing factor ATP-dependent RNA helicase DEAH7"/>
    <property type="match status" value="1"/>
</dbReference>
<evidence type="ECO:0000256" key="8">
    <source>
        <dbReference type="ARBA" id="ARBA00023187"/>
    </source>
</evidence>
<dbReference type="InterPro" id="IPR011709">
    <property type="entry name" value="DEAD-box_helicase_OB_fold"/>
</dbReference>
<evidence type="ECO:0000313" key="15">
    <source>
        <dbReference type="EMBL" id="KAH3677125.1"/>
    </source>
</evidence>
<comment type="caution">
    <text evidence="15">The sequence shown here is derived from an EMBL/GenBank/DDBJ whole genome shotgun (WGS) entry which is preliminary data.</text>
</comment>
<dbReference type="EMBL" id="JAEUBF010000550">
    <property type="protein sequence ID" value="KAH3677125.1"/>
    <property type="molecule type" value="Genomic_DNA"/>
</dbReference>
<proteinExistence type="inferred from homology"/>
<dbReference type="PANTHER" id="PTHR18934">
    <property type="entry name" value="ATP-DEPENDENT RNA HELICASE"/>
    <property type="match status" value="1"/>
</dbReference>
<dbReference type="InterPro" id="IPR014001">
    <property type="entry name" value="Helicase_ATP-bd"/>
</dbReference>
<dbReference type="AlphaFoldDB" id="A0A9P8PT22"/>
<evidence type="ECO:0000256" key="5">
    <source>
        <dbReference type="ARBA" id="ARBA00022801"/>
    </source>
</evidence>
<protein>
    <recommendedName>
        <fullName evidence="12">Pre-mRNA-splicing factor ATP-dependent RNA helicase PRP16</fullName>
        <ecNumber evidence="2">3.6.4.13</ecNumber>
    </recommendedName>
</protein>
<name>A0A9P8PT22_9ASCO</name>
<dbReference type="GO" id="GO:0022613">
    <property type="term" value="P:ribonucleoprotein complex biogenesis"/>
    <property type="evidence" value="ECO:0007669"/>
    <property type="project" value="UniProtKB-ARBA"/>
</dbReference>
<dbReference type="PROSITE" id="PS00690">
    <property type="entry name" value="DEAH_ATP_HELICASE"/>
    <property type="match status" value="1"/>
</dbReference>
<keyword evidence="3" id="KW-0507">mRNA processing</keyword>
<organism evidence="15 16">
    <name type="scientific">Wickerhamomyces mucosus</name>
    <dbReference type="NCBI Taxonomy" id="1378264"/>
    <lineage>
        <taxon>Eukaryota</taxon>
        <taxon>Fungi</taxon>
        <taxon>Dikarya</taxon>
        <taxon>Ascomycota</taxon>
        <taxon>Saccharomycotina</taxon>
        <taxon>Saccharomycetes</taxon>
        <taxon>Phaffomycetales</taxon>
        <taxon>Wickerhamomycetaceae</taxon>
        <taxon>Wickerhamomyces</taxon>
    </lineage>
</organism>
<dbReference type="Gene3D" id="3.40.50.300">
    <property type="entry name" value="P-loop containing nucleotide triphosphate hydrolases"/>
    <property type="match status" value="2"/>
</dbReference>
<dbReference type="InterPro" id="IPR001650">
    <property type="entry name" value="Helicase_C-like"/>
</dbReference>
<evidence type="ECO:0000256" key="4">
    <source>
        <dbReference type="ARBA" id="ARBA00022741"/>
    </source>
</evidence>
<reference evidence="15" key="2">
    <citation type="submission" date="2021-01" db="EMBL/GenBank/DDBJ databases">
        <authorList>
            <person name="Schikora-Tamarit M.A."/>
        </authorList>
    </citation>
    <scope>NUCLEOTIDE SEQUENCE</scope>
    <source>
        <strain evidence="15">CBS6341</strain>
    </source>
</reference>
<keyword evidence="9" id="KW-0539">Nucleus</keyword>
<dbReference type="FunFam" id="1.20.120.1080:FF:000018">
    <property type="entry name" value="Pre-mRNA-splicing factor ATP-dependent RNA helicase prp16"/>
    <property type="match status" value="1"/>
</dbReference>
<dbReference type="Pfam" id="PF04408">
    <property type="entry name" value="WHD_HA2"/>
    <property type="match status" value="1"/>
</dbReference>
<keyword evidence="5" id="KW-0378">Hydrolase</keyword>
<keyword evidence="7" id="KW-0067">ATP-binding</keyword>
<dbReference type="GO" id="GO:0034458">
    <property type="term" value="F:3'-5' RNA helicase activity"/>
    <property type="evidence" value="ECO:0007669"/>
    <property type="project" value="TreeGrafter"/>
</dbReference>
<dbReference type="InterPro" id="IPR007502">
    <property type="entry name" value="Helicase-assoc_dom"/>
</dbReference>
<dbReference type="Pfam" id="PF21010">
    <property type="entry name" value="HA2_C"/>
    <property type="match status" value="1"/>
</dbReference>
<evidence type="ECO:0000259" key="14">
    <source>
        <dbReference type="PROSITE" id="PS51194"/>
    </source>
</evidence>
<dbReference type="Pfam" id="PF07717">
    <property type="entry name" value="OB_NTP_bind"/>
    <property type="match status" value="1"/>
</dbReference>
<evidence type="ECO:0000256" key="2">
    <source>
        <dbReference type="ARBA" id="ARBA00012552"/>
    </source>
</evidence>
<dbReference type="SMART" id="SM00487">
    <property type="entry name" value="DEXDc"/>
    <property type="match status" value="1"/>
</dbReference>
<dbReference type="FunFam" id="3.40.50.300:FF:000007">
    <property type="entry name" value="Pre-mRNA-splicing factor ATP-dependent RNA helicase"/>
    <property type="match status" value="1"/>
</dbReference>
<dbReference type="EC" id="3.6.4.13" evidence="2"/>
<dbReference type="SMART" id="SM00490">
    <property type="entry name" value="HELICc"/>
    <property type="match status" value="1"/>
</dbReference>
<dbReference type="Proteomes" id="UP000769528">
    <property type="component" value="Unassembled WGS sequence"/>
</dbReference>
<keyword evidence="6" id="KW-0347">Helicase</keyword>
<dbReference type="OrthoDB" id="10253254at2759"/>
<evidence type="ECO:0000256" key="1">
    <source>
        <dbReference type="ARBA" id="ARBA00004123"/>
    </source>
</evidence>
<evidence type="ECO:0000256" key="6">
    <source>
        <dbReference type="ARBA" id="ARBA00022806"/>
    </source>
</evidence>
<reference evidence="15" key="1">
    <citation type="journal article" date="2021" name="Open Biol.">
        <title>Shared evolutionary footprints suggest mitochondrial oxidative damage underlies multiple complex I losses in fungi.</title>
        <authorList>
            <person name="Schikora-Tamarit M.A."/>
            <person name="Marcet-Houben M."/>
            <person name="Nosek J."/>
            <person name="Gabaldon T."/>
        </authorList>
    </citation>
    <scope>NUCLEOTIDE SEQUENCE</scope>
    <source>
        <strain evidence="15">CBS6341</strain>
    </source>
</reference>
<dbReference type="GO" id="GO:0003723">
    <property type="term" value="F:RNA binding"/>
    <property type="evidence" value="ECO:0007669"/>
    <property type="project" value="TreeGrafter"/>
</dbReference>
<dbReference type="Pfam" id="PF00271">
    <property type="entry name" value="Helicase_C"/>
    <property type="match status" value="1"/>
</dbReference>
<dbReference type="Pfam" id="PF13401">
    <property type="entry name" value="AAA_22"/>
    <property type="match status" value="1"/>
</dbReference>
<dbReference type="CDD" id="cd18791">
    <property type="entry name" value="SF2_C_RHA"/>
    <property type="match status" value="1"/>
</dbReference>
<dbReference type="GO" id="GO:0000398">
    <property type="term" value="P:mRNA splicing, via spliceosome"/>
    <property type="evidence" value="ECO:0007669"/>
    <property type="project" value="UniProtKB-ARBA"/>
</dbReference>
<dbReference type="SUPFAM" id="SSF52540">
    <property type="entry name" value="P-loop containing nucleoside triphosphate hydrolases"/>
    <property type="match status" value="1"/>
</dbReference>
<evidence type="ECO:0000256" key="3">
    <source>
        <dbReference type="ARBA" id="ARBA00022664"/>
    </source>
</evidence>
<evidence type="ECO:0000256" key="11">
    <source>
        <dbReference type="ARBA" id="ARBA00047984"/>
    </source>
</evidence>
<feature type="domain" description="Helicase ATP-binding" evidence="13">
    <location>
        <begin position="172"/>
        <end position="335"/>
    </location>
</feature>
<dbReference type="GO" id="GO:0071826">
    <property type="term" value="P:protein-RNA complex organization"/>
    <property type="evidence" value="ECO:0007669"/>
    <property type="project" value="UniProtKB-ARBA"/>
</dbReference>
<accession>A0A9P8PT22</accession>
<dbReference type="InterPro" id="IPR049945">
    <property type="entry name" value="AAA_22"/>
</dbReference>
<comment type="catalytic activity">
    <reaction evidence="11">
        <text>ATP + H2O = ADP + phosphate + H(+)</text>
        <dbReference type="Rhea" id="RHEA:13065"/>
        <dbReference type="ChEBI" id="CHEBI:15377"/>
        <dbReference type="ChEBI" id="CHEBI:15378"/>
        <dbReference type="ChEBI" id="CHEBI:30616"/>
        <dbReference type="ChEBI" id="CHEBI:43474"/>
        <dbReference type="ChEBI" id="CHEBI:456216"/>
        <dbReference type="EC" id="3.6.4.13"/>
    </reaction>
</comment>
<dbReference type="PANTHER" id="PTHR18934:SF91">
    <property type="entry name" value="PRE-MRNA-SPLICING FACTOR ATP-DEPENDENT RNA HELICASE PRP16"/>
    <property type="match status" value="1"/>
</dbReference>
<evidence type="ECO:0000256" key="9">
    <source>
        <dbReference type="ARBA" id="ARBA00023242"/>
    </source>
</evidence>
<evidence type="ECO:0000313" key="16">
    <source>
        <dbReference type="Proteomes" id="UP000769528"/>
    </source>
</evidence>
<sequence>MFRQRKKQNKRDNDIWENNRLHSSGTVRKGDIDLDFEDHGESEVQITTHHLTPPFLDGSQLFTKQNSSISPVRDPQSDLAIFAKKGSPLVQQKRMERERKVKAKESASLAGSAIGNVLGVKKELSKEVDSKNNNKFSNDIKTCLGTQTEEERSSIQEQRKNLPAYAARNDLLKIIRDNQVIVVIGETGSGKTTQLTQFLNEDGYGKLGIIGCTQPRRVAAMSVAKRVSEEMGVKLGDEVGYSIRFEDVTSRKSVIKYMTDGVLLRETLVDANLDKYSVIIMDEAHERTLNTDVLLGLFRNLLSKRNDLKLIITSATMNADKFSSFFGDAPQFTIPGRTFPVDVLYAKYAIEDYVDMAVKEALKIHLQSGPGDILIFMTGQEDIEVTCEVLKEKLKVLDDDTPPLEILPIYSSMPAEEQSKIFRKTKKGFRKIVVATNVAETSLTVDGISYVIDSGYSKLKVYNAKIGLESLAITPISAANAKQRAGRAGRTGPGVCVKLYTESAERDEMYQQAIPEIQRTNLANTLLLLKSLGIDDLIKFPFLDAPPQETITSSLYELWSIGALDNFGKLTTLGQKMSKFPIQPALSKLLLVSAENGCSEEMITIVSMLSVPNVFYRPKERQEESDMCRARFFVPESDHLTLLNVYSQWVSNNYQDFWCKKNFLHSKSLKKAKDIKEQLELIMKSNRVDVISTGYEWDILRKCICSSFFYQAAKSSGMNGEFTSLRTGIKLQLHPTSALYGMADLPQYVVYHELLLTSKEYISIVTAVDPLWLTEFGAVFYSVRNSNSKKKRFLEEELEKDRVTYDEYQSKDNVKVKKSKKTIVQVGGNNNRRRRGF</sequence>
<evidence type="ECO:0000256" key="10">
    <source>
        <dbReference type="ARBA" id="ARBA00038040"/>
    </source>
</evidence>
<evidence type="ECO:0000259" key="13">
    <source>
        <dbReference type="PROSITE" id="PS51192"/>
    </source>
</evidence>
<dbReference type="InterPro" id="IPR003593">
    <property type="entry name" value="AAA+_ATPase"/>
</dbReference>
<keyword evidence="8" id="KW-0508">mRNA splicing</keyword>
<gene>
    <name evidence="15" type="ORF">WICMUC_001880</name>
</gene>
<dbReference type="InterPro" id="IPR002464">
    <property type="entry name" value="DNA/RNA_helicase_DEAH_CS"/>
</dbReference>
<dbReference type="PROSITE" id="PS51194">
    <property type="entry name" value="HELICASE_CTER"/>
    <property type="match status" value="1"/>
</dbReference>
<dbReference type="GO" id="GO:0005524">
    <property type="term" value="F:ATP binding"/>
    <property type="evidence" value="ECO:0007669"/>
    <property type="project" value="UniProtKB-KW"/>
</dbReference>
<dbReference type="GO" id="GO:0016887">
    <property type="term" value="F:ATP hydrolysis activity"/>
    <property type="evidence" value="ECO:0007669"/>
    <property type="project" value="InterPro"/>
</dbReference>
<evidence type="ECO:0000256" key="7">
    <source>
        <dbReference type="ARBA" id="ARBA00022840"/>
    </source>
</evidence>
<feature type="domain" description="Helicase C-terminal" evidence="14">
    <location>
        <begin position="349"/>
        <end position="533"/>
    </location>
</feature>
<comment type="similarity">
    <text evidence="10">Belongs to the DEAD box helicase family. DEAH subfamily. PRP16 sub-subfamily.</text>
</comment>